<accession>A0A6N7ZG50</accession>
<evidence type="ECO:0000313" key="5">
    <source>
        <dbReference type="EMBL" id="MTG88434.1"/>
    </source>
</evidence>
<dbReference type="InterPro" id="IPR029044">
    <property type="entry name" value="Nucleotide-diphossugar_trans"/>
</dbReference>
<feature type="domain" description="Glycosyltransferase 2-like" evidence="4">
    <location>
        <begin position="7"/>
        <end position="165"/>
    </location>
</feature>
<organism evidence="5 6">
    <name type="scientific">Cellulosimicrobium composti</name>
    <dbReference type="NCBI Taxonomy" id="2672572"/>
    <lineage>
        <taxon>Bacteria</taxon>
        <taxon>Bacillati</taxon>
        <taxon>Actinomycetota</taxon>
        <taxon>Actinomycetes</taxon>
        <taxon>Micrococcales</taxon>
        <taxon>Promicromonosporaceae</taxon>
        <taxon>Cellulosimicrobium</taxon>
    </lineage>
</organism>
<evidence type="ECO:0000256" key="1">
    <source>
        <dbReference type="ARBA" id="ARBA00006739"/>
    </source>
</evidence>
<keyword evidence="2" id="KW-0328">Glycosyltransferase</keyword>
<name>A0A6N7ZG50_9MICO</name>
<proteinExistence type="inferred from homology"/>
<reference evidence="5 6" key="1">
    <citation type="submission" date="2019-11" db="EMBL/GenBank/DDBJ databases">
        <title>Cellulosimicrobium composti sp. nov. isolated from a compost.</title>
        <authorList>
            <person name="Yang Y."/>
        </authorList>
    </citation>
    <scope>NUCLEOTIDE SEQUENCE [LARGE SCALE GENOMIC DNA]</scope>
    <source>
        <strain evidence="5 6">BIT-GX5</strain>
    </source>
</reference>
<comment type="caution">
    <text evidence="5">The sequence shown here is derived from an EMBL/GenBank/DDBJ whole genome shotgun (WGS) entry which is preliminary data.</text>
</comment>
<dbReference type="EMBL" id="WMKA01000008">
    <property type="protein sequence ID" value="MTG88434.1"/>
    <property type="molecule type" value="Genomic_DNA"/>
</dbReference>
<dbReference type="Proteomes" id="UP000440668">
    <property type="component" value="Unassembled WGS sequence"/>
</dbReference>
<evidence type="ECO:0000313" key="6">
    <source>
        <dbReference type="Proteomes" id="UP000440668"/>
    </source>
</evidence>
<keyword evidence="3 5" id="KW-0808">Transferase</keyword>
<dbReference type="Pfam" id="PF00535">
    <property type="entry name" value="Glycos_transf_2"/>
    <property type="match status" value="1"/>
</dbReference>
<comment type="similarity">
    <text evidence="1">Belongs to the glycosyltransferase 2 family.</text>
</comment>
<evidence type="ECO:0000256" key="3">
    <source>
        <dbReference type="ARBA" id="ARBA00022679"/>
    </source>
</evidence>
<evidence type="ECO:0000259" key="4">
    <source>
        <dbReference type="Pfam" id="PF00535"/>
    </source>
</evidence>
<sequence>MTGTPFSVLLPYYRNDDPAHLRRSFLSVTADQTRTPDEVVLVEDGPTGHELDATVRGLLEGSVVPVQHVRLETNVGLARALEEGLARCRHEIVARQDADDVSRPGRFARQLPLLEQGFDLVGSAIEELDDRRAGEGLVRVPPTTQADIERRARFASPFNHPTVVFRRTAVREAGGYQHLDLLEDYWLFARMIARGARVANVPEPLVLYRVDAGAYRRRGGRRLLRSEIELQSRMHRIGFTTRAQHVRNVVLRGGYRVLGEPVRRALYRSWVRLATRRAPLGPARHANHQAKTRDE</sequence>
<protein>
    <submittedName>
        <fullName evidence="5">Glycosyltransferase</fullName>
    </submittedName>
</protein>
<dbReference type="SUPFAM" id="SSF53448">
    <property type="entry name" value="Nucleotide-diphospho-sugar transferases"/>
    <property type="match status" value="1"/>
</dbReference>
<dbReference type="InterPro" id="IPR001173">
    <property type="entry name" value="Glyco_trans_2-like"/>
</dbReference>
<dbReference type="GO" id="GO:0016757">
    <property type="term" value="F:glycosyltransferase activity"/>
    <property type="evidence" value="ECO:0007669"/>
    <property type="project" value="UniProtKB-KW"/>
</dbReference>
<dbReference type="PANTHER" id="PTHR43685">
    <property type="entry name" value="GLYCOSYLTRANSFERASE"/>
    <property type="match status" value="1"/>
</dbReference>
<dbReference type="AlphaFoldDB" id="A0A6N7ZG50"/>
<dbReference type="InterPro" id="IPR050834">
    <property type="entry name" value="Glycosyltransf_2"/>
</dbReference>
<dbReference type="Gene3D" id="3.90.550.10">
    <property type="entry name" value="Spore Coat Polysaccharide Biosynthesis Protein SpsA, Chain A"/>
    <property type="match status" value="1"/>
</dbReference>
<dbReference type="PANTHER" id="PTHR43685:SF5">
    <property type="entry name" value="GLYCOSYLTRANSFERASE EPSE-RELATED"/>
    <property type="match status" value="1"/>
</dbReference>
<evidence type="ECO:0000256" key="2">
    <source>
        <dbReference type="ARBA" id="ARBA00022676"/>
    </source>
</evidence>
<gene>
    <name evidence="5" type="ORF">GJV82_05655</name>
</gene>
<dbReference type="RefSeq" id="WP_318657319.1">
    <property type="nucleotide sequence ID" value="NZ_WMKA01000008.1"/>
</dbReference>